<dbReference type="CDD" id="cd12885">
    <property type="entry name" value="SPRY_RanBP_like"/>
    <property type="match status" value="1"/>
</dbReference>
<proteinExistence type="predicted"/>
<protein>
    <submittedName>
        <fullName evidence="3">B30.2/SPRY domain-containing protein</fullName>
    </submittedName>
</protein>
<reference evidence="3" key="1">
    <citation type="submission" date="2022-11" db="UniProtKB">
        <authorList>
            <consortium name="WormBaseParasite"/>
        </authorList>
    </citation>
    <scope>IDENTIFICATION</scope>
</reference>
<dbReference type="SUPFAM" id="SSF49899">
    <property type="entry name" value="Concanavalin A-like lectins/glucanases"/>
    <property type="match status" value="1"/>
</dbReference>
<name>A0A914HCG4_GLORO</name>
<dbReference type="AlphaFoldDB" id="A0A914HCG4"/>
<dbReference type="WBParaSite" id="Gr19_v10_g16240.t1">
    <property type="protein sequence ID" value="Gr19_v10_g16240.t1"/>
    <property type="gene ID" value="Gr19_v10_g16240"/>
</dbReference>
<sequence length="236" mass="26663">MANVQIQRRRRLPLELQCEVISALPFQHGRRMLFLCNPIATNCIVLVRKQKGHFENRWDSTACHNNLALSEPDRLTVQYNGETNWQWSSVIAEKPMSNNPCFEMKILDQTDRVYIGLAPKQIPLIDLIGYRKSSYACSSRGNFLGHEVNGCSHYIGRPFIRGKPPFDVGDVVGCGVNLENGQIIYTKNGQRFDTDGLLVDSAGDLFPSVTLFQSGTKIEANFGPNFQFTFPMAFRN</sequence>
<dbReference type="InterPro" id="IPR003877">
    <property type="entry name" value="SPRY_dom"/>
</dbReference>
<dbReference type="PANTHER" id="PTHR12864">
    <property type="entry name" value="RAN BINDING PROTEIN 9-RELATED"/>
    <property type="match status" value="1"/>
</dbReference>
<dbReference type="Pfam" id="PF00622">
    <property type="entry name" value="SPRY"/>
    <property type="match status" value="1"/>
</dbReference>
<organism evidence="2 3">
    <name type="scientific">Globodera rostochiensis</name>
    <name type="common">Golden nematode worm</name>
    <name type="synonym">Heterodera rostochiensis</name>
    <dbReference type="NCBI Taxonomy" id="31243"/>
    <lineage>
        <taxon>Eukaryota</taxon>
        <taxon>Metazoa</taxon>
        <taxon>Ecdysozoa</taxon>
        <taxon>Nematoda</taxon>
        <taxon>Chromadorea</taxon>
        <taxon>Rhabditida</taxon>
        <taxon>Tylenchina</taxon>
        <taxon>Tylenchomorpha</taxon>
        <taxon>Tylenchoidea</taxon>
        <taxon>Heteroderidae</taxon>
        <taxon>Heteroderinae</taxon>
        <taxon>Globodera</taxon>
    </lineage>
</organism>
<dbReference type="InterPro" id="IPR013320">
    <property type="entry name" value="ConA-like_dom_sf"/>
</dbReference>
<accession>A0A914HCG4</accession>
<evidence type="ECO:0000259" key="1">
    <source>
        <dbReference type="PROSITE" id="PS50188"/>
    </source>
</evidence>
<dbReference type="InterPro" id="IPR050618">
    <property type="entry name" value="Ubq-SigPath_Reg"/>
</dbReference>
<dbReference type="InterPro" id="IPR043136">
    <property type="entry name" value="B30.2/SPRY_sf"/>
</dbReference>
<evidence type="ECO:0000313" key="3">
    <source>
        <dbReference type="WBParaSite" id="Gr19_v10_g16240.t1"/>
    </source>
</evidence>
<dbReference type="PROSITE" id="PS50188">
    <property type="entry name" value="B302_SPRY"/>
    <property type="match status" value="1"/>
</dbReference>
<evidence type="ECO:0000313" key="2">
    <source>
        <dbReference type="Proteomes" id="UP000887572"/>
    </source>
</evidence>
<dbReference type="InterPro" id="IPR044736">
    <property type="entry name" value="Gid1/RanBPM/SPLA_SPRY"/>
</dbReference>
<dbReference type="InterPro" id="IPR001870">
    <property type="entry name" value="B30.2/SPRY"/>
</dbReference>
<dbReference type="Proteomes" id="UP000887572">
    <property type="component" value="Unplaced"/>
</dbReference>
<keyword evidence="2" id="KW-1185">Reference proteome</keyword>
<dbReference type="SMART" id="SM00449">
    <property type="entry name" value="SPRY"/>
    <property type="match status" value="1"/>
</dbReference>
<dbReference type="Gene3D" id="2.60.120.920">
    <property type="match status" value="1"/>
</dbReference>
<feature type="domain" description="B30.2/SPRY" evidence="1">
    <location>
        <begin position="36"/>
        <end position="227"/>
    </location>
</feature>